<organism evidence="6 7">
    <name type="scientific">Steinernema glaseri</name>
    <dbReference type="NCBI Taxonomy" id="37863"/>
    <lineage>
        <taxon>Eukaryota</taxon>
        <taxon>Metazoa</taxon>
        <taxon>Ecdysozoa</taxon>
        <taxon>Nematoda</taxon>
        <taxon>Chromadorea</taxon>
        <taxon>Rhabditida</taxon>
        <taxon>Tylenchina</taxon>
        <taxon>Panagrolaimomorpha</taxon>
        <taxon>Strongyloidoidea</taxon>
        <taxon>Steinernematidae</taxon>
        <taxon>Steinernema</taxon>
    </lineage>
</organism>
<name>A0A1I7ZHV8_9BILA</name>
<evidence type="ECO:0000256" key="4">
    <source>
        <dbReference type="ARBA" id="ARBA00023242"/>
    </source>
</evidence>
<dbReference type="GO" id="GO:0046983">
    <property type="term" value="F:protein dimerization activity"/>
    <property type="evidence" value="ECO:0007669"/>
    <property type="project" value="InterPro"/>
</dbReference>
<dbReference type="PROSITE" id="PS50888">
    <property type="entry name" value="BHLH"/>
    <property type="match status" value="1"/>
</dbReference>
<dbReference type="InterPro" id="IPR036638">
    <property type="entry name" value="HLH_DNA-bd_sf"/>
</dbReference>
<feature type="domain" description="BHLH" evidence="5">
    <location>
        <begin position="120"/>
        <end position="174"/>
    </location>
</feature>
<dbReference type="CDD" id="cd11468">
    <property type="entry name" value="bHLH_TS_bHLHe22_like"/>
    <property type="match status" value="1"/>
</dbReference>
<protein>
    <submittedName>
        <fullName evidence="7">BHLH domain-containing protein</fullName>
    </submittedName>
</protein>
<dbReference type="GO" id="GO:0000981">
    <property type="term" value="F:DNA-binding transcription factor activity, RNA polymerase II-specific"/>
    <property type="evidence" value="ECO:0007669"/>
    <property type="project" value="TreeGrafter"/>
</dbReference>
<dbReference type="Pfam" id="PF00010">
    <property type="entry name" value="HLH"/>
    <property type="match status" value="1"/>
</dbReference>
<dbReference type="Gene3D" id="4.10.280.10">
    <property type="entry name" value="Helix-loop-helix DNA-binding domain"/>
    <property type="match status" value="1"/>
</dbReference>
<proteinExistence type="predicted"/>
<dbReference type="InterPro" id="IPR011598">
    <property type="entry name" value="bHLH_dom"/>
</dbReference>
<dbReference type="GO" id="GO:0045944">
    <property type="term" value="P:positive regulation of transcription by RNA polymerase II"/>
    <property type="evidence" value="ECO:0007669"/>
    <property type="project" value="TreeGrafter"/>
</dbReference>
<dbReference type="GO" id="GO:0070888">
    <property type="term" value="F:E-box binding"/>
    <property type="evidence" value="ECO:0007669"/>
    <property type="project" value="TreeGrafter"/>
</dbReference>
<keyword evidence="4" id="KW-0539">Nucleus</keyword>
<dbReference type="PANTHER" id="PTHR19290">
    <property type="entry name" value="BASIC HELIX-LOOP-HELIX PROTEIN NEUROGENIN-RELATED"/>
    <property type="match status" value="1"/>
</dbReference>
<evidence type="ECO:0000256" key="2">
    <source>
        <dbReference type="ARBA" id="ARBA00023015"/>
    </source>
</evidence>
<reference evidence="7" key="1">
    <citation type="submission" date="2016-11" db="UniProtKB">
        <authorList>
            <consortium name="WormBaseParasite"/>
        </authorList>
    </citation>
    <scope>IDENTIFICATION</scope>
</reference>
<evidence type="ECO:0000313" key="7">
    <source>
        <dbReference type="WBParaSite" id="L893_g26539.t1"/>
    </source>
</evidence>
<evidence type="ECO:0000256" key="1">
    <source>
        <dbReference type="ARBA" id="ARBA00004123"/>
    </source>
</evidence>
<comment type="subcellular location">
    <subcellularLocation>
        <location evidence="1">Nucleus</location>
    </subcellularLocation>
</comment>
<evidence type="ECO:0000313" key="6">
    <source>
        <dbReference type="Proteomes" id="UP000095287"/>
    </source>
</evidence>
<dbReference type="GO" id="GO:0061564">
    <property type="term" value="P:axon development"/>
    <property type="evidence" value="ECO:0007669"/>
    <property type="project" value="TreeGrafter"/>
</dbReference>
<evidence type="ECO:0000256" key="3">
    <source>
        <dbReference type="ARBA" id="ARBA00023163"/>
    </source>
</evidence>
<dbReference type="SMART" id="SM00353">
    <property type="entry name" value="HLH"/>
    <property type="match status" value="1"/>
</dbReference>
<evidence type="ECO:0000259" key="5">
    <source>
        <dbReference type="PROSITE" id="PS50888"/>
    </source>
</evidence>
<dbReference type="SUPFAM" id="SSF47459">
    <property type="entry name" value="HLH, helix-loop-helix DNA-binding domain"/>
    <property type="match status" value="1"/>
</dbReference>
<dbReference type="InterPro" id="IPR050359">
    <property type="entry name" value="bHLH_transcription_factors"/>
</dbReference>
<keyword evidence="3" id="KW-0804">Transcription</keyword>
<accession>A0A1I7ZHV8</accession>
<sequence>MLAHHNRSLAYSLPTHLTFFAQPGPTGGVEPSWPWPRPLSSVVGEEASPDPHRSHQSPLLLIHIPFSKQPMAAHCYFNKVSHRIFSSVMSRRRQGALSPRDTVSVCITPKTVADAMSDTGLRLNINMRERCRMHDLNEALDDLRAVIPYAHGNSVRKLSKIATLLLAKNHIIMQASAIDELRQIVNNMQRQLESLQNSESPVRTPDNQ</sequence>
<dbReference type="WBParaSite" id="L893_g26539.t1">
    <property type="protein sequence ID" value="L893_g26539.t1"/>
    <property type="gene ID" value="L893_g26539"/>
</dbReference>
<dbReference type="Proteomes" id="UP000095287">
    <property type="component" value="Unplaced"/>
</dbReference>
<dbReference type="GO" id="GO:0007423">
    <property type="term" value="P:sensory organ development"/>
    <property type="evidence" value="ECO:0007669"/>
    <property type="project" value="TreeGrafter"/>
</dbReference>
<dbReference type="GO" id="GO:0005634">
    <property type="term" value="C:nucleus"/>
    <property type="evidence" value="ECO:0007669"/>
    <property type="project" value="UniProtKB-SubCell"/>
</dbReference>
<keyword evidence="2" id="KW-0805">Transcription regulation</keyword>
<dbReference type="AlphaFoldDB" id="A0A1I7ZHV8"/>
<dbReference type="PANTHER" id="PTHR19290:SF104">
    <property type="entry name" value="GH17679P"/>
    <property type="match status" value="1"/>
</dbReference>
<dbReference type="FunFam" id="4.10.280.10:FF:000026">
    <property type="entry name" value="Basic helix-loop-helix family, member e23"/>
    <property type="match status" value="1"/>
</dbReference>
<keyword evidence="6" id="KW-1185">Reference proteome</keyword>